<evidence type="ECO:0000313" key="12">
    <source>
        <dbReference type="RefSeq" id="XP_020106620.1"/>
    </source>
</evidence>
<dbReference type="Proteomes" id="UP000515123">
    <property type="component" value="Linkage group 17"/>
</dbReference>
<sequence>MSSSGRRRFVVRRHPVVVADVGCGCRRPKLPSFLTSLPIKTRPQNPKPLFRPFSPSTTTTTSTTSTMNTTTTTTTTTTSSSSPSVAAFESPKKGAKKKKKKKKKKVEEGVAVVKESSDPYIDFRDSMMQMIVEMEMYSWEDLRDLLHRFLALNSPYHHHLILRAFAEIWAAGALSPPSSAAARR</sequence>
<name>A0A199W6L9_ANACO</name>
<dbReference type="EMBL" id="LSRQ01000162">
    <property type="protein sequence ID" value="OAY84891.1"/>
    <property type="molecule type" value="Genomic_DNA"/>
</dbReference>
<comment type="function">
    <text evidence="6">Transcriptional repressor that regulates multiple aspects of plant growth and development.</text>
</comment>
<evidence type="ECO:0000256" key="6">
    <source>
        <dbReference type="RuleBase" id="RU367028"/>
    </source>
</evidence>
<dbReference type="NCBIfam" id="TIGR01568">
    <property type="entry name" value="A_thal_3678"/>
    <property type="match status" value="1"/>
</dbReference>
<gene>
    <name evidence="12" type="primary">LOC109722862</name>
    <name evidence="9" type="ORF">ACMD2_18856</name>
</gene>
<feature type="compositionally biased region" description="Low complexity" evidence="7">
    <location>
        <begin position="54"/>
        <end position="84"/>
    </location>
</feature>
<accession>A0A199W6L9</accession>
<dbReference type="GO" id="GO:0045892">
    <property type="term" value="P:negative regulation of DNA-templated transcription"/>
    <property type="evidence" value="ECO:0007669"/>
    <property type="project" value="UniProtKB-UniRule"/>
</dbReference>
<evidence type="ECO:0000256" key="4">
    <source>
        <dbReference type="ARBA" id="ARBA00023163"/>
    </source>
</evidence>
<protein>
    <recommendedName>
        <fullName evidence="6">Transcription repressor</fullName>
    </recommendedName>
    <alternativeName>
        <fullName evidence="6">Ovate family protein</fullName>
    </alternativeName>
</protein>
<dbReference type="Pfam" id="PF04844">
    <property type="entry name" value="Ovate"/>
    <property type="match status" value="1"/>
</dbReference>
<evidence type="ECO:0000256" key="2">
    <source>
        <dbReference type="ARBA" id="ARBA00022491"/>
    </source>
</evidence>
<dbReference type="InterPro" id="IPR038933">
    <property type="entry name" value="Ovate"/>
</dbReference>
<dbReference type="GeneID" id="109722862"/>
<dbReference type="InterPro" id="IPR006458">
    <property type="entry name" value="Ovate_C"/>
</dbReference>
<reference evidence="9 10" key="1">
    <citation type="journal article" date="2016" name="DNA Res.">
        <title>The draft genome of MD-2 pineapple using hybrid error correction of long reads.</title>
        <authorList>
            <person name="Redwan R.M."/>
            <person name="Saidin A."/>
            <person name="Kumar S.V."/>
        </authorList>
    </citation>
    <scope>NUCLEOTIDE SEQUENCE [LARGE SCALE GENOMIC DNA]</scope>
    <source>
        <strain evidence="10">cv. MD2</strain>
        <tissue evidence="9">Leaf</tissue>
    </source>
</reference>
<evidence type="ECO:0000313" key="9">
    <source>
        <dbReference type="EMBL" id="OAY84891.1"/>
    </source>
</evidence>
<keyword evidence="5 6" id="KW-0539">Nucleus</keyword>
<comment type="subcellular location">
    <subcellularLocation>
        <location evidence="1 6">Nucleus</location>
    </subcellularLocation>
</comment>
<evidence type="ECO:0000313" key="11">
    <source>
        <dbReference type="Proteomes" id="UP000515123"/>
    </source>
</evidence>
<keyword evidence="11" id="KW-1185">Reference proteome</keyword>
<feature type="compositionally biased region" description="Basic residues" evidence="7">
    <location>
        <begin position="93"/>
        <end position="104"/>
    </location>
</feature>
<feature type="region of interest" description="Disordered" evidence="7">
    <location>
        <begin position="36"/>
        <end position="106"/>
    </location>
</feature>
<evidence type="ECO:0000259" key="8">
    <source>
        <dbReference type="PROSITE" id="PS51754"/>
    </source>
</evidence>
<dbReference type="PANTHER" id="PTHR33057:SF202">
    <property type="entry name" value="TRANSCRIPTION REPRESSOR"/>
    <property type="match status" value="1"/>
</dbReference>
<feature type="domain" description="OVATE" evidence="8">
    <location>
        <begin position="112"/>
        <end position="171"/>
    </location>
</feature>
<dbReference type="STRING" id="4615.A0A199W6L9"/>
<dbReference type="Proteomes" id="UP000092600">
    <property type="component" value="Unassembled WGS sequence"/>
</dbReference>
<dbReference type="Gramene" id="Aco016755.1.mrna1">
    <property type="protein sequence ID" value="Aco016755.1.mrna1.cds1"/>
    <property type="gene ID" value="Aco016755.1.path1"/>
</dbReference>
<evidence type="ECO:0000256" key="1">
    <source>
        <dbReference type="ARBA" id="ARBA00004123"/>
    </source>
</evidence>
<dbReference type="RefSeq" id="XP_020106620.1">
    <property type="nucleotide sequence ID" value="XM_020251031.1"/>
</dbReference>
<dbReference type="PANTHER" id="PTHR33057">
    <property type="entry name" value="TRANSCRIPTION REPRESSOR OFP7-RELATED"/>
    <property type="match status" value="1"/>
</dbReference>
<dbReference type="OrthoDB" id="676218at2759"/>
<organism evidence="9 10">
    <name type="scientific">Ananas comosus</name>
    <name type="common">Pineapple</name>
    <name type="synonym">Ananas ananas</name>
    <dbReference type="NCBI Taxonomy" id="4615"/>
    <lineage>
        <taxon>Eukaryota</taxon>
        <taxon>Viridiplantae</taxon>
        <taxon>Streptophyta</taxon>
        <taxon>Embryophyta</taxon>
        <taxon>Tracheophyta</taxon>
        <taxon>Spermatophyta</taxon>
        <taxon>Magnoliopsida</taxon>
        <taxon>Liliopsida</taxon>
        <taxon>Poales</taxon>
        <taxon>Bromeliaceae</taxon>
        <taxon>Bromelioideae</taxon>
        <taxon>Ananas</taxon>
    </lineage>
</organism>
<dbReference type="AlphaFoldDB" id="A0A199W6L9"/>
<dbReference type="GO" id="GO:0005634">
    <property type="term" value="C:nucleus"/>
    <property type="evidence" value="ECO:0007669"/>
    <property type="project" value="UniProtKB-SubCell"/>
</dbReference>
<reference evidence="12" key="2">
    <citation type="submission" date="2025-04" db="UniProtKB">
        <authorList>
            <consortium name="RefSeq"/>
        </authorList>
    </citation>
    <scope>IDENTIFICATION</scope>
    <source>
        <tissue evidence="12">Leaf</tissue>
    </source>
</reference>
<evidence type="ECO:0000256" key="7">
    <source>
        <dbReference type="SAM" id="MobiDB-lite"/>
    </source>
</evidence>
<keyword evidence="4 6" id="KW-0804">Transcription</keyword>
<dbReference type="PROSITE" id="PS51754">
    <property type="entry name" value="OVATE"/>
    <property type="match status" value="1"/>
</dbReference>
<evidence type="ECO:0000256" key="5">
    <source>
        <dbReference type="ARBA" id="ARBA00023242"/>
    </source>
</evidence>
<proteinExistence type="predicted"/>
<evidence type="ECO:0000256" key="3">
    <source>
        <dbReference type="ARBA" id="ARBA00023015"/>
    </source>
</evidence>
<keyword evidence="2 6" id="KW-0678">Repressor</keyword>
<keyword evidence="3 6" id="KW-0805">Transcription regulation</keyword>
<evidence type="ECO:0000313" key="10">
    <source>
        <dbReference type="Proteomes" id="UP000092600"/>
    </source>
</evidence>